<dbReference type="Gene3D" id="3.30.930.10">
    <property type="entry name" value="Bira Bifunctional Protein, Domain 2"/>
    <property type="match status" value="1"/>
</dbReference>
<protein>
    <submittedName>
        <fullName evidence="4">SWIM-type domain-containing protein</fullName>
    </submittedName>
</protein>
<evidence type="ECO:0000313" key="2">
    <source>
        <dbReference type="EMBL" id="VDL77528.1"/>
    </source>
</evidence>
<dbReference type="GO" id="GO:0004821">
    <property type="term" value="F:histidine-tRNA ligase activity"/>
    <property type="evidence" value="ECO:0007669"/>
    <property type="project" value="TreeGrafter"/>
</dbReference>
<reference evidence="4" key="1">
    <citation type="submission" date="2017-02" db="UniProtKB">
        <authorList>
            <consortium name="WormBaseParasite"/>
        </authorList>
    </citation>
    <scope>IDENTIFICATION</scope>
</reference>
<keyword evidence="1" id="KW-1133">Transmembrane helix</keyword>
<evidence type="ECO:0000256" key="1">
    <source>
        <dbReference type="SAM" id="Phobius"/>
    </source>
</evidence>
<dbReference type="SUPFAM" id="SSF55681">
    <property type="entry name" value="Class II aaRS and biotin synthetases"/>
    <property type="match status" value="1"/>
</dbReference>
<sequence>MTRKAYYSYDFVYWELCFYCILYYSAAPAIALVVSERYSSGKYMTTGNANSRADCLVGLLVRAVEELAESNEIKDSRRLATASFQVQQTAIKYRSTVAYLAKNPEAVLRIDTKQCKVADVSPGKTFSVATKGGSDCAPARNVHCPVCRVCPYSWTCTSLDNRTGITCMHRHAVTVNEGPTPSTTVGEPQEALAACDVESGTATADLKAVDFDIAVQHDLMIPEAECLKIVDEVLSKLDIGEFHVKLNHRFVLEGMFTPCDAGADQFKKICSFTMDKLDKKSWVEVFTATPSTSLRMSWC</sequence>
<keyword evidence="1" id="KW-0472">Membrane</keyword>
<name>A0A0N4YBS1_NIPBR</name>
<dbReference type="GO" id="GO:0003723">
    <property type="term" value="F:RNA binding"/>
    <property type="evidence" value="ECO:0007669"/>
    <property type="project" value="TreeGrafter"/>
</dbReference>
<dbReference type="STRING" id="27835.A0A0N4YBS1"/>
<dbReference type="Proteomes" id="UP000271162">
    <property type="component" value="Unassembled WGS sequence"/>
</dbReference>
<dbReference type="PANTHER" id="PTHR11476">
    <property type="entry name" value="HISTIDYL-TRNA SYNTHETASE"/>
    <property type="match status" value="1"/>
</dbReference>
<accession>A0A0N4YBS1</accession>
<dbReference type="GO" id="GO:0002119">
    <property type="term" value="P:nematode larval development"/>
    <property type="evidence" value="ECO:0007669"/>
    <property type="project" value="TreeGrafter"/>
</dbReference>
<dbReference type="GO" id="GO:0005739">
    <property type="term" value="C:mitochondrion"/>
    <property type="evidence" value="ECO:0007669"/>
    <property type="project" value="TreeGrafter"/>
</dbReference>
<dbReference type="InterPro" id="IPR045864">
    <property type="entry name" value="aa-tRNA-synth_II/BPL/LPL"/>
</dbReference>
<reference evidence="2 3" key="2">
    <citation type="submission" date="2018-11" db="EMBL/GenBank/DDBJ databases">
        <authorList>
            <consortium name="Pathogen Informatics"/>
        </authorList>
    </citation>
    <scope>NUCLEOTIDE SEQUENCE [LARGE SCALE GENOMIC DNA]</scope>
</reference>
<evidence type="ECO:0000313" key="4">
    <source>
        <dbReference type="WBParaSite" id="NBR_0001393801-mRNA-1"/>
    </source>
</evidence>
<keyword evidence="1" id="KW-0812">Transmembrane</keyword>
<gene>
    <name evidence="2" type="ORF">NBR_LOCUS13939</name>
</gene>
<organism evidence="4">
    <name type="scientific">Nippostrongylus brasiliensis</name>
    <name type="common">Rat hookworm</name>
    <dbReference type="NCBI Taxonomy" id="27835"/>
    <lineage>
        <taxon>Eukaryota</taxon>
        <taxon>Metazoa</taxon>
        <taxon>Ecdysozoa</taxon>
        <taxon>Nematoda</taxon>
        <taxon>Chromadorea</taxon>
        <taxon>Rhabditida</taxon>
        <taxon>Rhabditina</taxon>
        <taxon>Rhabditomorpha</taxon>
        <taxon>Strongyloidea</taxon>
        <taxon>Heligmosomidae</taxon>
        <taxon>Nippostrongylus</taxon>
    </lineage>
</organism>
<dbReference type="PANTHER" id="PTHR11476:SF7">
    <property type="entry name" value="HISTIDINE--TRNA LIGASE"/>
    <property type="match status" value="1"/>
</dbReference>
<keyword evidence="3" id="KW-1185">Reference proteome</keyword>
<dbReference type="AlphaFoldDB" id="A0A0N4YBS1"/>
<feature type="transmembrane region" description="Helical" evidence="1">
    <location>
        <begin position="12"/>
        <end position="34"/>
    </location>
</feature>
<dbReference type="GO" id="GO:0005829">
    <property type="term" value="C:cytosol"/>
    <property type="evidence" value="ECO:0007669"/>
    <property type="project" value="TreeGrafter"/>
</dbReference>
<dbReference type="GO" id="GO:0006427">
    <property type="term" value="P:histidyl-tRNA aminoacylation"/>
    <property type="evidence" value="ECO:0007669"/>
    <property type="project" value="TreeGrafter"/>
</dbReference>
<dbReference type="WBParaSite" id="NBR_0001393801-mRNA-1">
    <property type="protein sequence ID" value="NBR_0001393801-mRNA-1"/>
    <property type="gene ID" value="NBR_0001393801"/>
</dbReference>
<dbReference type="GO" id="GO:0032543">
    <property type="term" value="P:mitochondrial translation"/>
    <property type="evidence" value="ECO:0007669"/>
    <property type="project" value="TreeGrafter"/>
</dbReference>
<evidence type="ECO:0000313" key="3">
    <source>
        <dbReference type="Proteomes" id="UP000271162"/>
    </source>
</evidence>
<proteinExistence type="predicted"/>
<dbReference type="EMBL" id="UYSL01021195">
    <property type="protein sequence ID" value="VDL77528.1"/>
    <property type="molecule type" value="Genomic_DNA"/>
</dbReference>